<dbReference type="Proteomes" id="UP001075354">
    <property type="component" value="Chromosome 1"/>
</dbReference>
<dbReference type="EMBL" id="JAPTSV010000001">
    <property type="protein sequence ID" value="KAJ1531348.1"/>
    <property type="molecule type" value="Genomic_DNA"/>
</dbReference>
<name>A0AAV7Y0A4_9NEOP</name>
<accession>A0AAV7Y0A4</accession>
<gene>
    <name evidence="1" type="ORF">ONE63_000032</name>
</gene>
<keyword evidence="2" id="KW-1185">Reference proteome</keyword>
<protein>
    <submittedName>
        <fullName evidence="1">Uncharacterized protein</fullName>
    </submittedName>
</protein>
<evidence type="ECO:0000313" key="1">
    <source>
        <dbReference type="EMBL" id="KAJ1531348.1"/>
    </source>
</evidence>
<reference evidence="1" key="1">
    <citation type="submission" date="2022-12" db="EMBL/GenBank/DDBJ databases">
        <title>Chromosome-level genome assembly of the bean flower thrips Megalurothrips usitatus.</title>
        <authorList>
            <person name="Ma L."/>
            <person name="Liu Q."/>
            <person name="Li H."/>
            <person name="Cai W."/>
        </authorList>
    </citation>
    <scope>NUCLEOTIDE SEQUENCE</scope>
    <source>
        <strain evidence="1">Cailab_2022a</strain>
    </source>
</reference>
<dbReference type="AlphaFoldDB" id="A0AAV7Y0A4"/>
<organism evidence="1 2">
    <name type="scientific">Megalurothrips usitatus</name>
    <name type="common">bean blossom thrips</name>
    <dbReference type="NCBI Taxonomy" id="439358"/>
    <lineage>
        <taxon>Eukaryota</taxon>
        <taxon>Metazoa</taxon>
        <taxon>Ecdysozoa</taxon>
        <taxon>Arthropoda</taxon>
        <taxon>Hexapoda</taxon>
        <taxon>Insecta</taxon>
        <taxon>Pterygota</taxon>
        <taxon>Neoptera</taxon>
        <taxon>Paraneoptera</taxon>
        <taxon>Thysanoptera</taxon>
        <taxon>Terebrantia</taxon>
        <taxon>Thripoidea</taxon>
        <taxon>Thripidae</taxon>
        <taxon>Megalurothrips</taxon>
    </lineage>
</organism>
<comment type="caution">
    <text evidence="1">The sequence shown here is derived from an EMBL/GenBank/DDBJ whole genome shotgun (WGS) entry which is preliminary data.</text>
</comment>
<proteinExistence type="predicted"/>
<evidence type="ECO:0000313" key="2">
    <source>
        <dbReference type="Proteomes" id="UP001075354"/>
    </source>
</evidence>
<sequence length="178" mass="19720">MTPECVVRSLKSIYMEVKKDKAENDWECVAPWLVPNTPVVSRPFGITYVASDPQFAMSSCATLSSDTSVDAECDAKEQQSFTCNEIPVSFELNNNCEPLTVVKDMEQPKSARPTLGKTYVVKDPKYVTSGTPLENCYDFPPPLLIPDDVILEDVEPQNGSEPHQFVAEDINTTVLHSS</sequence>